<dbReference type="OrthoDB" id="1422531at2"/>
<dbReference type="GO" id="GO:0016740">
    <property type="term" value="F:transferase activity"/>
    <property type="evidence" value="ECO:0007669"/>
    <property type="project" value="UniProtKB-KW"/>
</dbReference>
<evidence type="ECO:0000313" key="3">
    <source>
        <dbReference type="Proteomes" id="UP000284892"/>
    </source>
</evidence>
<accession>A0A420DM68</accession>
<dbReference type="InterPro" id="IPR038740">
    <property type="entry name" value="BioF2-like_GNAT_dom"/>
</dbReference>
<gene>
    <name evidence="2" type="ORF">BXY80_1488</name>
</gene>
<dbReference type="RefSeq" id="WP_120200618.1">
    <property type="nucleotide sequence ID" value="NZ_RAQJ01000002.1"/>
</dbReference>
<keyword evidence="3" id="KW-1185">Reference proteome</keyword>
<reference evidence="2 3" key="1">
    <citation type="submission" date="2018-09" db="EMBL/GenBank/DDBJ databases">
        <title>Genomic Encyclopedia of Archaeal and Bacterial Type Strains, Phase II (KMG-II): from individual species to whole genera.</title>
        <authorList>
            <person name="Goeker M."/>
        </authorList>
    </citation>
    <scope>NUCLEOTIDE SEQUENCE [LARGE SCALE GENOMIC DNA]</scope>
    <source>
        <strain evidence="2 3">DSM 26283</strain>
    </source>
</reference>
<organism evidence="2 3">
    <name type="scientific">Ichthyenterobacterium magnum</name>
    <dbReference type="NCBI Taxonomy" id="1230530"/>
    <lineage>
        <taxon>Bacteria</taxon>
        <taxon>Pseudomonadati</taxon>
        <taxon>Bacteroidota</taxon>
        <taxon>Flavobacteriia</taxon>
        <taxon>Flavobacteriales</taxon>
        <taxon>Flavobacteriaceae</taxon>
        <taxon>Ichthyenterobacterium</taxon>
    </lineage>
</organism>
<dbReference type="Proteomes" id="UP000284892">
    <property type="component" value="Unassembled WGS sequence"/>
</dbReference>
<evidence type="ECO:0000259" key="1">
    <source>
        <dbReference type="Pfam" id="PF13480"/>
    </source>
</evidence>
<keyword evidence="2" id="KW-0808">Transferase</keyword>
<sequence>MLDNPFTSKTYTSIWTKHFNEEKPPIHFKFIKNVQFYKHKLLPFYVNIGKNLTKGIDYKLNVSADDYKGKVFFIYDVPTYFNLEEFKVTNNSSLRLKKLFQYQGFLMDISTFENQDDYINAQFSSKNRREFKSNKRRLETSFNIKYSFIHGSISKPEFDLLFKQFYDLLNKRFQGKQTNYHHLKGVKWNFYKVLVFEMLLEKKASMLVIYSDKNPIGITLNFHAKDVLFETITVFDPDYYKFSIGKTSIIKLLEWCFENNYKISDFSKGDFDYKRKWSNHSYNFDYHVLYDVNSIKARLIAKFSITFFKIKLYLRKKKVNNLYRKYLFKIKGGKAVSKHNSNYITEKLPNFTLSNAFKLIDYNKNDYRFLLEPIYTFLFASQEPLSNIKVYQNKLKSNVYIISGTKGSTKIEFN</sequence>
<feature type="domain" description="BioF2-like acetyltransferase" evidence="1">
    <location>
        <begin position="125"/>
        <end position="275"/>
    </location>
</feature>
<dbReference type="AlphaFoldDB" id="A0A420DM68"/>
<dbReference type="Gene3D" id="3.40.630.30">
    <property type="match status" value="1"/>
</dbReference>
<protein>
    <submittedName>
        <fullName evidence="2">Acetyltransferase (GNAT) family protein</fullName>
    </submittedName>
</protein>
<comment type="caution">
    <text evidence="2">The sequence shown here is derived from an EMBL/GenBank/DDBJ whole genome shotgun (WGS) entry which is preliminary data.</text>
</comment>
<name>A0A420DM68_9FLAO</name>
<dbReference type="SUPFAM" id="SSF55729">
    <property type="entry name" value="Acyl-CoA N-acyltransferases (Nat)"/>
    <property type="match status" value="1"/>
</dbReference>
<proteinExistence type="predicted"/>
<dbReference type="EMBL" id="RAQJ01000002">
    <property type="protein sequence ID" value="RKE95301.1"/>
    <property type="molecule type" value="Genomic_DNA"/>
</dbReference>
<evidence type="ECO:0000313" key="2">
    <source>
        <dbReference type="EMBL" id="RKE95301.1"/>
    </source>
</evidence>
<dbReference type="InterPro" id="IPR016181">
    <property type="entry name" value="Acyl_CoA_acyltransferase"/>
</dbReference>
<dbReference type="Pfam" id="PF13480">
    <property type="entry name" value="Acetyltransf_6"/>
    <property type="match status" value="1"/>
</dbReference>